<feature type="region of interest" description="Disordered" evidence="1">
    <location>
        <begin position="256"/>
        <end position="312"/>
    </location>
</feature>
<feature type="compositionally biased region" description="Basic and acidic residues" evidence="1">
    <location>
        <begin position="1"/>
        <end position="12"/>
    </location>
</feature>
<sequence length="631" mass="65135">MDLADSRQESARDQQQMEEAMKHLLVDLEVLPSPPLLEEMESEAVQRPSPPSYLVARPNTAVKPSPSSRHKKRRRGAPACISTGKEESPMAAAVTSGAMLSLPADVMAATSNPPSSSATALSSRLAAAPPMPSSARCSEATLDELEESGPQRCCSSANTNVSRALLQSSQHHVSRALLQSSLRHVSRAVPQQLNPRHVSRMLPQSSPRRGSRKQLQLSPRHVSRVPQLCRPSLPQPPLQRTSEEGCLLCRGHRKRDASDQVIGGPGDASAQVIGGPDDASAPAYATEGPVDASASGHATEGHGAASASAHATEGLGDASASAHATEGLCNASASAHLTESLVLVLVPDEGFKDEPPPDPVPVGLKKQLVLVLASEGSPDAASVSEGPVGSVPVSKGPGSSASAPEGSPQPAATGLPCHVPEEPVGGLPPRPGPEHLLGFLWGVFTELQPDSRHKPDSGPDCHQTTGSKGHPDSCLWSPSLQGPSPGPLLQGPSPSLCGSCLGPSRTPGPSLCSSCMGPSWTPGPSLRHGSGNAADLWTPRFMGFSGLALTACIFAAWLLICRTEGPLLCSVGLPTNLQVPIAVAGRHGLYVSVGLPVSIFASRHHGLYASAGLRVSVFAAGRHGLYASAGL</sequence>
<feature type="region of interest" description="Disordered" evidence="1">
    <location>
        <begin position="377"/>
        <end position="431"/>
    </location>
</feature>
<comment type="caution">
    <text evidence="2">The sequence shown here is derived from an EMBL/GenBank/DDBJ whole genome shotgun (WGS) entry which is preliminary data.</text>
</comment>
<dbReference type="Proteomes" id="UP001311232">
    <property type="component" value="Unassembled WGS sequence"/>
</dbReference>
<feature type="region of interest" description="Disordered" evidence="1">
    <location>
        <begin position="109"/>
        <end position="134"/>
    </location>
</feature>
<feature type="compositionally biased region" description="Polar residues" evidence="1">
    <location>
        <begin position="202"/>
        <end position="217"/>
    </location>
</feature>
<dbReference type="AlphaFoldDB" id="A0AAV9SR66"/>
<feature type="compositionally biased region" description="Low complexity" evidence="1">
    <location>
        <begin position="477"/>
        <end position="488"/>
    </location>
</feature>
<protein>
    <submittedName>
        <fullName evidence="2">Uncharacterized protein</fullName>
    </submittedName>
</protein>
<accession>A0AAV9SR66</accession>
<proteinExistence type="predicted"/>
<evidence type="ECO:0000313" key="2">
    <source>
        <dbReference type="EMBL" id="KAK5623042.1"/>
    </source>
</evidence>
<feature type="compositionally biased region" description="Low complexity" evidence="1">
    <location>
        <begin position="380"/>
        <end position="412"/>
    </location>
</feature>
<feature type="region of interest" description="Disordered" evidence="1">
    <location>
        <begin position="188"/>
        <end position="240"/>
    </location>
</feature>
<feature type="compositionally biased region" description="Basic and acidic residues" evidence="1">
    <location>
        <begin position="449"/>
        <end position="459"/>
    </location>
</feature>
<keyword evidence="3" id="KW-1185">Reference proteome</keyword>
<reference evidence="2 3" key="1">
    <citation type="submission" date="2021-06" db="EMBL/GenBank/DDBJ databases">
        <authorList>
            <person name="Palmer J.M."/>
        </authorList>
    </citation>
    <scope>NUCLEOTIDE SEQUENCE [LARGE SCALE GENOMIC DNA]</scope>
    <source>
        <strain evidence="2 3">MEX-2019</strain>
        <tissue evidence="2">Muscle</tissue>
    </source>
</reference>
<feature type="region of interest" description="Disordered" evidence="1">
    <location>
        <begin position="448"/>
        <end position="488"/>
    </location>
</feature>
<feature type="region of interest" description="Disordered" evidence="1">
    <location>
        <begin position="1"/>
        <end position="89"/>
    </location>
</feature>
<feature type="compositionally biased region" description="Low complexity" evidence="1">
    <location>
        <begin position="292"/>
        <end position="312"/>
    </location>
</feature>
<organism evidence="2 3">
    <name type="scientific">Crenichthys baileyi</name>
    <name type="common">White River springfish</name>
    <dbReference type="NCBI Taxonomy" id="28760"/>
    <lineage>
        <taxon>Eukaryota</taxon>
        <taxon>Metazoa</taxon>
        <taxon>Chordata</taxon>
        <taxon>Craniata</taxon>
        <taxon>Vertebrata</taxon>
        <taxon>Euteleostomi</taxon>
        <taxon>Actinopterygii</taxon>
        <taxon>Neopterygii</taxon>
        <taxon>Teleostei</taxon>
        <taxon>Neoteleostei</taxon>
        <taxon>Acanthomorphata</taxon>
        <taxon>Ovalentaria</taxon>
        <taxon>Atherinomorphae</taxon>
        <taxon>Cyprinodontiformes</taxon>
        <taxon>Goodeidae</taxon>
        <taxon>Crenichthys</taxon>
    </lineage>
</organism>
<gene>
    <name evidence="2" type="ORF">CRENBAI_020805</name>
</gene>
<dbReference type="EMBL" id="JAHHUM010000056">
    <property type="protein sequence ID" value="KAK5623042.1"/>
    <property type="molecule type" value="Genomic_DNA"/>
</dbReference>
<name>A0AAV9SR66_9TELE</name>
<evidence type="ECO:0000256" key="1">
    <source>
        <dbReference type="SAM" id="MobiDB-lite"/>
    </source>
</evidence>
<evidence type="ECO:0000313" key="3">
    <source>
        <dbReference type="Proteomes" id="UP001311232"/>
    </source>
</evidence>